<reference evidence="5 6" key="1">
    <citation type="submission" date="2015-12" db="EMBL/GenBank/DDBJ databases">
        <title>Draft genome sequence of Moniliophthora roreri, the causal agent of frosty pod rot of cacao.</title>
        <authorList>
            <person name="Aime M.C."/>
            <person name="Diaz-Valderrama J.R."/>
            <person name="Kijpornyongpan T."/>
            <person name="Phillips-Mora W."/>
        </authorList>
    </citation>
    <scope>NUCLEOTIDE SEQUENCE [LARGE SCALE GENOMIC DNA]</scope>
    <source>
        <strain evidence="5 6">MCA 2952</strain>
    </source>
</reference>
<dbReference type="InterPro" id="IPR036908">
    <property type="entry name" value="RlpA-like_sf"/>
</dbReference>
<dbReference type="Pfam" id="PF07249">
    <property type="entry name" value="Cerato-platanin"/>
    <property type="match status" value="1"/>
</dbReference>
<evidence type="ECO:0000313" key="6">
    <source>
        <dbReference type="Proteomes" id="UP000054988"/>
    </source>
</evidence>
<keyword evidence="3" id="KW-0964">Secreted</keyword>
<evidence type="ECO:0000256" key="1">
    <source>
        <dbReference type="ARBA" id="ARBA00004613"/>
    </source>
</evidence>
<dbReference type="GO" id="GO:0005576">
    <property type="term" value="C:extracellular region"/>
    <property type="evidence" value="ECO:0007669"/>
    <property type="project" value="UniProtKB-SubCell"/>
</dbReference>
<dbReference type="SUPFAM" id="SSF50685">
    <property type="entry name" value="Barwin-like endoglucanases"/>
    <property type="match status" value="1"/>
</dbReference>
<accession>A0A0W0FYC3</accession>
<gene>
    <name evidence="5" type="ORF">WG66_6124</name>
</gene>
<comment type="similarity">
    <text evidence="2">Belongs to the cerato-platanin family.</text>
</comment>
<evidence type="ECO:0000256" key="4">
    <source>
        <dbReference type="SAM" id="SignalP"/>
    </source>
</evidence>
<organism evidence="5 6">
    <name type="scientific">Moniliophthora roreri</name>
    <name type="common">Frosty pod rot fungus</name>
    <name type="synonym">Monilia roreri</name>
    <dbReference type="NCBI Taxonomy" id="221103"/>
    <lineage>
        <taxon>Eukaryota</taxon>
        <taxon>Fungi</taxon>
        <taxon>Dikarya</taxon>
        <taxon>Basidiomycota</taxon>
        <taxon>Agaricomycotina</taxon>
        <taxon>Agaricomycetes</taxon>
        <taxon>Agaricomycetidae</taxon>
        <taxon>Agaricales</taxon>
        <taxon>Marasmiineae</taxon>
        <taxon>Marasmiaceae</taxon>
        <taxon>Moniliophthora</taxon>
    </lineage>
</organism>
<evidence type="ECO:0000256" key="3">
    <source>
        <dbReference type="ARBA" id="ARBA00022525"/>
    </source>
</evidence>
<comment type="subcellular location">
    <subcellularLocation>
        <location evidence="1">Secreted</location>
    </subcellularLocation>
</comment>
<dbReference type="AlphaFoldDB" id="A0A0W0FYC3"/>
<protein>
    <submittedName>
        <fullName evidence="5">Putative cerato-platanin-like protein</fullName>
    </submittedName>
</protein>
<dbReference type="Gene3D" id="2.40.40.10">
    <property type="entry name" value="RlpA-like domain"/>
    <property type="match status" value="1"/>
</dbReference>
<dbReference type="Proteomes" id="UP000054988">
    <property type="component" value="Unassembled WGS sequence"/>
</dbReference>
<feature type="signal peptide" evidence="4">
    <location>
        <begin position="1"/>
        <end position="16"/>
    </location>
</feature>
<comment type="caution">
    <text evidence="5">The sequence shown here is derived from an EMBL/GenBank/DDBJ whole genome shotgun (WGS) entry which is preliminary data.</text>
</comment>
<sequence>MKFIAAIVFLATSVAALSFKRANVNDNDRDGQSLKLRYVTDYGNSEFSFNNVACSNGENGMLFKGYNKVQDVPSYVGGAYAVEGYNDDDCGSCWEIYYNDKSIRLVAVDTAQEGFNVPKDAMDRLTNGFASDFGVIDVTARKLQPGDCGLTTQLDRYFWTDLLTL</sequence>
<evidence type="ECO:0000256" key="2">
    <source>
        <dbReference type="ARBA" id="ARBA00010421"/>
    </source>
</evidence>
<evidence type="ECO:0000313" key="5">
    <source>
        <dbReference type="EMBL" id="KTB41300.1"/>
    </source>
</evidence>
<proteinExistence type="inferred from homology"/>
<dbReference type="CDD" id="cd22778">
    <property type="entry name" value="DPBB_CEPL-like"/>
    <property type="match status" value="1"/>
</dbReference>
<dbReference type="EMBL" id="LATX01001496">
    <property type="protein sequence ID" value="KTB41300.1"/>
    <property type="molecule type" value="Genomic_DNA"/>
</dbReference>
<dbReference type="InterPro" id="IPR010829">
    <property type="entry name" value="Cerato-platanin"/>
</dbReference>
<keyword evidence="4" id="KW-0732">Signal</keyword>
<name>A0A0W0FYC3_MONRR</name>
<feature type="chain" id="PRO_5006902256" evidence="4">
    <location>
        <begin position="17"/>
        <end position="165"/>
    </location>
</feature>